<dbReference type="InterPro" id="IPR000524">
    <property type="entry name" value="Tscrpt_reg_HTH_GntR"/>
</dbReference>
<dbReference type="GO" id="GO:0003700">
    <property type="term" value="F:DNA-binding transcription factor activity"/>
    <property type="evidence" value="ECO:0007669"/>
    <property type="project" value="InterPro"/>
</dbReference>
<feature type="domain" description="HTH gntR-type" evidence="5">
    <location>
        <begin position="15"/>
        <end position="83"/>
    </location>
</feature>
<dbReference type="RefSeq" id="WP_067885946.1">
    <property type="nucleotide sequence ID" value="NZ_VSFG01000009.1"/>
</dbReference>
<evidence type="ECO:0000259" key="5">
    <source>
        <dbReference type="PROSITE" id="PS50949"/>
    </source>
</evidence>
<dbReference type="InterPro" id="IPR011711">
    <property type="entry name" value="GntR_C"/>
</dbReference>
<dbReference type="STRING" id="1220554.GCA_001552135_01058"/>
<gene>
    <name evidence="6" type="ORF">FXF69_33595</name>
</gene>
<comment type="caution">
    <text evidence="6">The sequence shown here is derived from an EMBL/GenBank/DDBJ whole genome shotgun (WGS) entry which is preliminary data.</text>
</comment>
<organism evidence="6 7">
    <name type="scientific">Actinomadura chibensis</name>
    <dbReference type="NCBI Taxonomy" id="392828"/>
    <lineage>
        <taxon>Bacteria</taxon>
        <taxon>Bacillati</taxon>
        <taxon>Actinomycetota</taxon>
        <taxon>Actinomycetes</taxon>
        <taxon>Streptosporangiales</taxon>
        <taxon>Thermomonosporaceae</taxon>
        <taxon>Actinomadura</taxon>
    </lineage>
</organism>
<dbReference type="Gene3D" id="1.10.10.10">
    <property type="entry name" value="Winged helix-like DNA-binding domain superfamily/Winged helix DNA-binding domain"/>
    <property type="match status" value="1"/>
</dbReference>
<dbReference type="EMBL" id="VSFG01000009">
    <property type="protein sequence ID" value="TYB41867.1"/>
    <property type="molecule type" value="Genomic_DNA"/>
</dbReference>
<feature type="region of interest" description="Disordered" evidence="4">
    <location>
        <begin position="239"/>
        <end position="259"/>
    </location>
</feature>
<dbReference type="SMART" id="SM00895">
    <property type="entry name" value="FCD"/>
    <property type="match status" value="1"/>
</dbReference>
<dbReference type="Proteomes" id="UP000323380">
    <property type="component" value="Unassembled WGS sequence"/>
</dbReference>
<dbReference type="PRINTS" id="PR00035">
    <property type="entry name" value="HTHGNTR"/>
</dbReference>
<dbReference type="PROSITE" id="PS50949">
    <property type="entry name" value="HTH_GNTR"/>
    <property type="match status" value="1"/>
</dbReference>
<keyword evidence="2" id="KW-0238">DNA-binding</keyword>
<dbReference type="InterPro" id="IPR036388">
    <property type="entry name" value="WH-like_DNA-bd_sf"/>
</dbReference>
<dbReference type="Pfam" id="PF00392">
    <property type="entry name" value="GntR"/>
    <property type="match status" value="1"/>
</dbReference>
<protein>
    <submittedName>
        <fullName evidence="6">FadR family transcriptional regulator</fullName>
    </submittedName>
</protein>
<sequence length="259" mass="28659">MTAARTRGRAARGRSSRTEEVQQRVKQLILERGLAVGDPMPTEFELVDELDVSRNSLREALKALQAVGIVEIRHGFGMYVGTMSLGALVDELTFHARISKRQGRDDLAHLVDVREVLERGLVEQVIDRGLAAGGPALDEAMRRMEEEAAAGFVTPETDRLFHELLYRPLANPIVNQLLGAFWDVYRTLQHDLAPVEQEAADVAERHRDIYEALRAGDRERAATAMAAHFRGIRARLDQARDDSARDDSAVGAAGGETRA</sequence>
<dbReference type="GO" id="GO:0003677">
    <property type="term" value="F:DNA binding"/>
    <property type="evidence" value="ECO:0007669"/>
    <property type="project" value="UniProtKB-KW"/>
</dbReference>
<dbReference type="PANTHER" id="PTHR43537">
    <property type="entry name" value="TRANSCRIPTIONAL REGULATOR, GNTR FAMILY"/>
    <property type="match status" value="1"/>
</dbReference>
<evidence type="ECO:0000313" key="7">
    <source>
        <dbReference type="Proteomes" id="UP000323380"/>
    </source>
</evidence>
<dbReference type="PANTHER" id="PTHR43537:SF5">
    <property type="entry name" value="UXU OPERON TRANSCRIPTIONAL REGULATOR"/>
    <property type="match status" value="1"/>
</dbReference>
<dbReference type="Gene3D" id="1.20.120.530">
    <property type="entry name" value="GntR ligand-binding domain-like"/>
    <property type="match status" value="1"/>
</dbReference>
<evidence type="ECO:0000313" key="6">
    <source>
        <dbReference type="EMBL" id="TYB41867.1"/>
    </source>
</evidence>
<keyword evidence="3" id="KW-0804">Transcription</keyword>
<evidence type="ECO:0000256" key="1">
    <source>
        <dbReference type="ARBA" id="ARBA00023015"/>
    </source>
</evidence>
<keyword evidence="1" id="KW-0805">Transcription regulation</keyword>
<evidence type="ECO:0000256" key="3">
    <source>
        <dbReference type="ARBA" id="ARBA00023163"/>
    </source>
</evidence>
<evidence type="ECO:0000256" key="4">
    <source>
        <dbReference type="SAM" id="MobiDB-lite"/>
    </source>
</evidence>
<dbReference type="CDD" id="cd07377">
    <property type="entry name" value="WHTH_GntR"/>
    <property type="match status" value="1"/>
</dbReference>
<proteinExistence type="predicted"/>
<accession>A0A5D0NC05</accession>
<reference evidence="6 7" key="1">
    <citation type="submission" date="2019-08" db="EMBL/GenBank/DDBJ databases">
        <title>Actinomadura sp. nov. CYP1-5 isolated from mountain soil.</title>
        <authorList>
            <person name="Songsumanus A."/>
            <person name="Kuncharoen N."/>
            <person name="Kudo T."/>
            <person name="Yuki M."/>
            <person name="Igarashi Y."/>
            <person name="Tanasupawat S."/>
        </authorList>
    </citation>
    <scope>NUCLEOTIDE SEQUENCE [LARGE SCALE GENOMIC DNA]</scope>
    <source>
        <strain evidence="6 7">JCM 14158</strain>
    </source>
</reference>
<dbReference type="Pfam" id="PF07729">
    <property type="entry name" value="FCD"/>
    <property type="match status" value="1"/>
</dbReference>
<dbReference type="InterPro" id="IPR036390">
    <property type="entry name" value="WH_DNA-bd_sf"/>
</dbReference>
<dbReference type="SUPFAM" id="SSF48008">
    <property type="entry name" value="GntR ligand-binding domain-like"/>
    <property type="match status" value="1"/>
</dbReference>
<dbReference type="SUPFAM" id="SSF46785">
    <property type="entry name" value="Winged helix' DNA-binding domain"/>
    <property type="match status" value="1"/>
</dbReference>
<name>A0A5D0NC05_9ACTN</name>
<dbReference type="AlphaFoldDB" id="A0A5D0NC05"/>
<keyword evidence="7" id="KW-1185">Reference proteome</keyword>
<evidence type="ECO:0000256" key="2">
    <source>
        <dbReference type="ARBA" id="ARBA00023125"/>
    </source>
</evidence>
<dbReference type="PROSITE" id="PS50096">
    <property type="entry name" value="IQ"/>
    <property type="match status" value="1"/>
</dbReference>
<dbReference type="SMART" id="SM00345">
    <property type="entry name" value="HTH_GNTR"/>
    <property type="match status" value="1"/>
</dbReference>
<dbReference type="InterPro" id="IPR008920">
    <property type="entry name" value="TF_FadR/GntR_C"/>
</dbReference>
<feature type="compositionally biased region" description="Basic and acidic residues" evidence="4">
    <location>
        <begin position="239"/>
        <end position="248"/>
    </location>
</feature>